<keyword evidence="2" id="KW-1185">Reference proteome</keyword>
<organism evidence="1 2">
    <name type="scientific">Nocardioides psychrotolerans</name>
    <dbReference type="NCBI Taxonomy" id="1005945"/>
    <lineage>
        <taxon>Bacteria</taxon>
        <taxon>Bacillati</taxon>
        <taxon>Actinomycetota</taxon>
        <taxon>Actinomycetes</taxon>
        <taxon>Propionibacteriales</taxon>
        <taxon>Nocardioidaceae</taxon>
        <taxon>Nocardioides</taxon>
    </lineage>
</organism>
<gene>
    <name evidence="1" type="ORF">SAMN05216561_11439</name>
</gene>
<reference evidence="1 2" key="1">
    <citation type="submission" date="2016-10" db="EMBL/GenBank/DDBJ databases">
        <authorList>
            <person name="de Groot N.N."/>
        </authorList>
    </citation>
    <scope>NUCLEOTIDE SEQUENCE [LARGE SCALE GENOMIC DNA]</scope>
    <source>
        <strain evidence="1 2">CGMCC 1.11156</strain>
    </source>
</reference>
<sequence length="159" mass="17917">MSAIRAVRAFGWQLDWRPDRWLPLGVREGWPGAPRWWILDLGRLGMATLGKVVPLGEVAPPARLVFPEPTDTQRRAQARLAAFLGIDLAHVHGWIRVNTEDLRRDRYGMPLNEPVSRITYTGTVHARPRLGHLVATTVDEGLFSWSVQVLAKDLAEALR</sequence>
<dbReference type="RefSeq" id="WP_091115367.1">
    <property type="nucleotide sequence ID" value="NZ_BKAF01000017.1"/>
</dbReference>
<evidence type="ECO:0000313" key="2">
    <source>
        <dbReference type="Proteomes" id="UP000198649"/>
    </source>
</evidence>
<dbReference type="STRING" id="1005945.SAMN05216561_11439"/>
<dbReference type="EMBL" id="FOQG01000014">
    <property type="protein sequence ID" value="SFI86273.1"/>
    <property type="molecule type" value="Genomic_DNA"/>
</dbReference>
<dbReference type="OrthoDB" id="4962633at2"/>
<protein>
    <submittedName>
        <fullName evidence="1">Uncharacterized protein</fullName>
    </submittedName>
</protein>
<accession>A0A1I3LNK1</accession>
<proteinExistence type="predicted"/>
<name>A0A1I3LNK1_9ACTN</name>
<dbReference type="Proteomes" id="UP000198649">
    <property type="component" value="Unassembled WGS sequence"/>
</dbReference>
<evidence type="ECO:0000313" key="1">
    <source>
        <dbReference type="EMBL" id="SFI86273.1"/>
    </source>
</evidence>
<dbReference type="AlphaFoldDB" id="A0A1I3LNK1"/>